<protein>
    <recommendedName>
        <fullName evidence="2">SRCR domain-containing protein</fullName>
    </recommendedName>
</protein>
<dbReference type="InterPro" id="IPR012334">
    <property type="entry name" value="Pectin_lyas_fold"/>
</dbReference>
<keyword evidence="1" id="KW-0732">Signal</keyword>
<dbReference type="SUPFAM" id="SSF51126">
    <property type="entry name" value="Pectin lyase-like"/>
    <property type="match status" value="1"/>
</dbReference>
<evidence type="ECO:0000313" key="4">
    <source>
        <dbReference type="Proteomes" id="UP001593833"/>
    </source>
</evidence>
<feature type="chain" id="PRO_5046948848" description="SRCR domain-containing protein" evidence="1">
    <location>
        <begin position="21"/>
        <end position="177"/>
    </location>
</feature>
<sequence length="177" mass="18493">MHRITLVLCLTICLIPTASGTTHVVNPAGTGDYPTIQAAIDGAAPGDTIALTDGQFTGSGNRGLRYFGKAIMILSHSGDAQQCRIVCQNSSFGVAFDHGEGPGSILQGVMIRSGYATRGGGINCEGSSPTINNCIFWRCKADQRGSGLACDNASPTVTDCVFSCNLPHYSEAHLQII</sequence>
<keyword evidence="4" id="KW-1185">Reference proteome</keyword>
<evidence type="ECO:0000259" key="2">
    <source>
        <dbReference type="PROSITE" id="PS50287"/>
    </source>
</evidence>
<evidence type="ECO:0000256" key="1">
    <source>
        <dbReference type="SAM" id="SignalP"/>
    </source>
</evidence>
<name>A0ABV6YLK1_UNCEI</name>
<accession>A0ABV6YLK1</accession>
<feature type="domain" description="SRCR" evidence="2">
    <location>
        <begin position="49"/>
        <end position="161"/>
    </location>
</feature>
<organism evidence="3 4">
    <name type="scientific">Eiseniibacteriota bacterium</name>
    <dbReference type="NCBI Taxonomy" id="2212470"/>
    <lineage>
        <taxon>Bacteria</taxon>
        <taxon>Candidatus Eiseniibacteriota</taxon>
    </lineage>
</organism>
<proteinExistence type="predicted"/>
<feature type="signal peptide" evidence="1">
    <location>
        <begin position="1"/>
        <end position="20"/>
    </location>
</feature>
<dbReference type="InterPro" id="IPR011050">
    <property type="entry name" value="Pectin_lyase_fold/virulence"/>
</dbReference>
<gene>
    <name evidence="3" type="ORF">ACFL6M_06420</name>
</gene>
<dbReference type="Gene3D" id="2.160.20.10">
    <property type="entry name" value="Single-stranded right-handed beta-helix, Pectin lyase-like"/>
    <property type="match status" value="1"/>
</dbReference>
<reference evidence="3 4" key="1">
    <citation type="submission" date="2024-09" db="EMBL/GenBank/DDBJ databases">
        <authorList>
            <person name="D'Angelo T."/>
        </authorList>
    </citation>
    <scope>NUCLEOTIDE SEQUENCE [LARGE SCALE GENOMIC DNA]</scope>
    <source>
        <strain evidence="3">SAG AM-320-E07</strain>
    </source>
</reference>
<evidence type="ECO:0000313" key="3">
    <source>
        <dbReference type="EMBL" id="MFC1573217.1"/>
    </source>
</evidence>
<dbReference type="Proteomes" id="UP001593833">
    <property type="component" value="Unassembled WGS sequence"/>
</dbReference>
<dbReference type="PROSITE" id="PS50287">
    <property type="entry name" value="SRCR_2"/>
    <property type="match status" value="1"/>
</dbReference>
<dbReference type="InterPro" id="IPR001190">
    <property type="entry name" value="SRCR"/>
</dbReference>
<comment type="caution">
    <text evidence="3">The sequence shown here is derived from an EMBL/GenBank/DDBJ whole genome shotgun (WGS) entry which is preliminary data.</text>
</comment>
<dbReference type="EMBL" id="JBHPKH010000097">
    <property type="protein sequence ID" value="MFC1573217.1"/>
    <property type="molecule type" value="Genomic_DNA"/>
</dbReference>